<keyword evidence="1" id="KW-0812">Transmembrane</keyword>
<accession>A0AAF0ENI7</accession>
<keyword evidence="1" id="KW-0472">Membrane</keyword>
<feature type="transmembrane region" description="Helical" evidence="1">
    <location>
        <begin position="107"/>
        <end position="130"/>
    </location>
</feature>
<evidence type="ECO:0000313" key="3">
    <source>
        <dbReference type="Proteomes" id="UP001213623"/>
    </source>
</evidence>
<dbReference type="AlphaFoldDB" id="A0AAF0ENI7"/>
<feature type="transmembrane region" description="Helical" evidence="1">
    <location>
        <begin position="150"/>
        <end position="171"/>
    </location>
</feature>
<evidence type="ECO:0000256" key="1">
    <source>
        <dbReference type="SAM" id="Phobius"/>
    </source>
</evidence>
<keyword evidence="1" id="KW-1133">Transmembrane helix</keyword>
<protein>
    <submittedName>
        <fullName evidence="2">Uncharacterized protein</fullName>
    </submittedName>
</protein>
<feature type="transmembrane region" description="Helical" evidence="1">
    <location>
        <begin position="82"/>
        <end position="100"/>
    </location>
</feature>
<keyword evidence="3" id="KW-1185">Reference proteome</keyword>
<sequence>MSSSSQPPVWALQLTNVLAYLFFASSNVYSGLAGRQMGGPITTYITPAPWFFGVWSLIDTLLLGLMVYQFWPSGKKAVTELLGWRLPLLLFLNSVCSMFYSFEGSRVYTLCAFLVLLLVAGSVSHLYGHLRMSSDRSSWPDILFVHLPVSLYHGFIVILFFVAAFAVVGVDARDHPAGLLTKVLVFISLFFLESTAAGYVFYGNGDIAGASVISLGLLAIASYFS</sequence>
<dbReference type="Proteomes" id="UP001213623">
    <property type="component" value="Chromosome 6"/>
</dbReference>
<feature type="transmembrane region" description="Helical" evidence="1">
    <location>
        <begin position="12"/>
        <end position="29"/>
    </location>
</feature>
<dbReference type="EMBL" id="CP119897">
    <property type="protein sequence ID" value="WFD28333.1"/>
    <property type="molecule type" value="Genomic_DNA"/>
</dbReference>
<organism evidence="2 3">
    <name type="scientific">Malassezia nana</name>
    <dbReference type="NCBI Taxonomy" id="180528"/>
    <lineage>
        <taxon>Eukaryota</taxon>
        <taxon>Fungi</taxon>
        <taxon>Dikarya</taxon>
        <taxon>Basidiomycota</taxon>
        <taxon>Ustilaginomycotina</taxon>
        <taxon>Malasseziomycetes</taxon>
        <taxon>Malasseziales</taxon>
        <taxon>Malasseziaceae</taxon>
        <taxon>Malassezia</taxon>
    </lineage>
</organism>
<gene>
    <name evidence="2" type="ORF">MNAN1_003342</name>
</gene>
<name>A0AAF0ENI7_9BASI</name>
<feature type="transmembrane region" description="Helical" evidence="1">
    <location>
        <begin position="183"/>
        <end position="201"/>
    </location>
</feature>
<proteinExistence type="predicted"/>
<feature type="transmembrane region" description="Helical" evidence="1">
    <location>
        <begin position="50"/>
        <end position="70"/>
    </location>
</feature>
<feature type="transmembrane region" description="Helical" evidence="1">
    <location>
        <begin position="207"/>
        <end position="224"/>
    </location>
</feature>
<evidence type="ECO:0000313" key="2">
    <source>
        <dbReference type="EMBL" id="WFD28333.1"/>
    </source>
</evidence>
<reference evidence="2" key="1">
    <citation type="submission" date="2023-03" db="EMBL/GenBank/DDBJ databases">
        <title>Mating type loci evolution in Malassezia.</title>
        <authorList>
            <person name="Coelho M.A."/>
        </authorList>
    </citation>
    <scope>NUCLEOTIDE SEQUENCE</scope>
    <source>
        <strain evidence="2">CBS 9557</strain>
    </source>
</reference>